<sequence length="738" mass="83870">MSMQGSSDQVKAGAESAHILLGAESPSRDALESDQTKVLPVSKKTISKLCMICTKLLQDYELGSGDNINKRTLFIQGPNVAVPHHPSIVSLEKAVAAGCVLCHRLLTTAAESITLARDKDPDFPHLGFVFSIKHLWWMRGEGMQMRWHPHNPTIFAQSKALYDGQLAELHLYEANTKINTPMEAFTDSETTFKQIHGWYHQCRNTHGCQSLRGTPLPSRLLYIKNNCLGLCETSTFPLNWLNKRPQYAALSHCWGDKDFFKLSQSNLPEVLEEIPLQHLTKTFRDAITITQRLGLSFLWIDSLCIIQDSVDDWQKEAGLMADVYGGAAVTIAASDAKDGSVGCFFQRSPKDIQSLRLETETNVYTVAEHMSQSSGVRDNVLAKRAWAFQEGLLSTRVLYFTRAQVFWQCKSIGLANEVYPKEIPSIEVTCVERLWRSSDLRSWLDIVTRYSATDLTYTTDKLIALSGVAKDYQRRHKLNNEDYIAGIWKHKEPHLWHGLLWKIDGLKKTTQPSQYQAPTWSWASQNNPVTFPIGSIIKLSSPYVSFVSQHLTHPNQGTHGEVSSGYIRLRSTNLLIARWVQEGANDFFISLNTEAMNFRIAWDHEPNIKLDMYLLPILEYDSPPENNTDPPRLYRIRLQGIVLQNYSGKAGTFRRTGYFDLMLSRRQIAASPKLDCAMAPIIKTKQPKEDLWKVVTRHFEDLEKVSEPRGYYIPEDEIYESSSTNEEDGERVHEIIII</sequence>
<dbReference type="PANTHER" id="PTHR33112">
    <property type="entry name" value="DOMAIN PROTEIN, PUTATIVE-RELATED"/>
    <property type="match status" value="1"/>
</dbReference>
<dbReference type="Proteomes" id="UP000696280">
    <property type="component" value="Unassembled WGS sequence"/>
</dbReference>
<evidence type="ECO:0000313" key="2">
    <source>
        <dbReference type="EMBL" id="CAG8951082.1"/>
    </source>
</evidence>
<gene>
    <name evidence="2" type="ORF">HYFRA_00006480</name>
</gene>
<dbReference type="AlphaFoldDB" id="A0A9N9PR31"/>
<dbReference type="EMBL" id="CAJVRL010000039">
    <property type="protein sequence ID" value="CAG8951082.1"/>
    <property type="molecule type" value="Genomic_DNA"/>
</dbReference>
<proteinExistence type="predicted"/>
<feature type="domain" description="Heterokaryon incompatibility" evidence="1">
    <location>
        <begin position="247"/>
        <end position="390"/>
    </location>
</feature>
<dbReference type="Pfam" id="PF06985">
    <property type="entry name" value="HET"/>
    <property type="match status" value="1"/>
</dbReference>
<accession>A0A9N9PR31</accession>
<protein>
    <recommendedName>
        <fullName evidence="1">Heterokaryon incompatibility domain-containing protein</fullName>
    </recommendedName>
</protein>
<dbReference type="OrthoDB" id="5125733at2759"/>
<comment type="caution">
    <text evidence="2">The sequence shown here is derived from an EMBL/GenBank/DDBJ whole genome shotgun (WGS) entry which is preliminary data.</text>
</comment>
<evidence type="ECO:0000259" key="1">
    <source>
        <dbReference type="Pfam" id="PF06985"/>
    </source>
</evidence>
<evidence type="ECO:0000313" key="3">
    <source>
        <dbReference type="Proteomes" id="UP000696280"/>
    </source>
</evidence>
<reference evidence="2" key="1">
    <citation type="submission" date="2021-07" db="EMBL/GenBank/DDBJ databases">
        <authorList>
            <person name="Durling M."/>
        </authorList>
    </citation>
    <scope>NUCLEOTIDE SEQUENCE</scope>
</reference>
<dbReference type="PANTHER" id="PTHR33112:SF15">
    <property type="entry name" value="HETEROKARYON INCOMPATIBILITY DOMAIN-CONTAINING PROTEIN"/>
    <property type="match status" value="1"/>
</dbReference>
<organism evidence="2 3">
    <name type="scientific">Hymenoscyphus fraxineus</name>
    <dbReference type="NCBI Taxonomy" id="746836"/>
    <lineage>
        <taxon>Eukaryota</taxon>
        <taxon>Fungi</taxon>
        <taxon>Dikarya</taxon>
        <taxon>Ascomycota</taxon>
        <taxon>Pezizomycotina</taxon>
        <taxon>Leotiomycetes</taxon>
        <taxon>Helotiales</taxon>
        <taxon>Helotiaceae</taxon>
        <taxon>Hymenoscyphus</taxon>
    </lineage>
</organism>
<name>A0A9N9PR31_9HELO</name>
<keyword evidence="3" id="KW-1185">Reference proteome</keyword>
<dbReference type="InterPro" id="IPR010730">
    <property type="entry name" value="HET"/>
</dbReference>